<keyword evidence="2 5" id="KW-0812">Transmembrane</keyword>
<dbReference type="InterPro" id="IPR007452">
    <property type="entry name" value="TamB_C"/>
</dbReference>
<evidence type="ECO:0000256" key="4">
    <source>
        <dbReference type="ARBA" id="ARBA00023136"/>
    </source>
</evidence>
<comment type="caution">
    <text evidence="7">The sequence shown here is derived from an EMBL/GenBank/DDBJ whole genome shotgun (WGS) entry which is preliminary data.</text>
</comment>
<keyword evidence="3 5" id="KW-1133">Transmembrane helix</keyword>
<gene>
    <name evidence="7" type="ORF">WOB96_09600</name>
</gene>
<keyword evidence="4 5" id="KW-0472">Membrane</keyword>
<accession>A0ABU9D915</accession>
<sequence length="1196" mass="129818">MVKRFAVYWIILLVLLGALLSGLYWLWYTPQGARWILGQVTQRAPLAVGRVEGSLSKGLQLDELNFQGKGLSLKADHLAISWNAWPLLYGRADINSLTARGVRIEDNRPATEEPPTFRVPELPGWLVNRSANIDRLHLEDLNYSKAGKPVYHLAGLDAQARMRNGVLQVSDLRMQDQFGRIQGRLRAGLKEPLLETQGRWLAAKSQAVNEVYWSVDWRQRDAEALAGPIHLVMRDQDRTLGALAGDWAIDPHAIRLQQTRLSWSGLPGPLWANGRLDFPKGKPFADMQSWADWQLAQLSPQLEGMDLAWHLKARGWLEGFQGSLQAVSRGKDWQNMQVSGPIRGDSSGFQSLGLKGQVLGGTLASDVSVSVKPQPDFRVEASFRDLDPGLYNAAVPGSLNGSFLLQGGGKGFADQGQLALELAPSRLHQQPLQGAVRASWMGKDLLIQQARIYGRGVELAASGRISKGLRVRANVNDLGRLAQGATGRVNAEGLVQFRPGLLSARLQGQGSNLGFGALKVQRAAFQARMQNGMTGPVSLTLSLRDLGNQTYRINTVNADMAGTLARQDWQMRAAWPEGSLGLAMQARQLGKSLAGPWRFGLQELNLRDRQTGAWQLAKPVAITLDPASRINVPNLLLVNQGTGQLSLNADIRLKPLSGSFDLRMRQVPILPIWFPPSLNLLVQGQVSGGVQGRMLANQQLQVQGNVALGQGRLRVTRPQGQIDAVIETARSNFTWSGNSVRGDVQLNLVDYGQANARFELPLLAQVPPRMLPTGPLRVTGDFRVSEKGMLLAAMPGVVQEGRGDLRGNVDIGGTWQNPRLGGQVRLTGAAAFVPSAGVYVTDIGGTVTLQGDTLQISGIQARSGDGMLTGSGVVNLQGFKPVDYRLQISGRDFRAVDLPEVKANVSPDLQIGNAGDQIQIRGTVRVPYLRVIGTQPGGLRPSSDVVYVDEKKAASSGSRIDLLVTVILGDDVRVEAQGASARLGGELRVSMQGSEEPQAHGSIKVLEGRYAEYGQDLRVQEGTITFAGPLMNPSLNVLVARKVDEILAGIRITGVWPKPRTELVSEPPMQDAEVLSYIVLGRPLTGMGGGGESSLLARAAGGLLSLGEAAKLQKNLQSGLGLDKFELETGGSFDQFMVTMGKYVNPRIYVSIGQALFSQTTVLRGRYKMTRNWELQVESGTQQSNNIDLLYSVEMR</sequence>
<reference evidence="7 8" key="1">
    <citation type="submission" date="2024-04" db="EMBL/GenBank/DDBJ databases">
        <authorList>
            <person name="Abashina T."/>
            <person name="Shaikin A."/>
        </authorList>
    </citation>
    <scope>NUCLEOTIDE SEQUENCE [LARGE SCALE GENOMIC DNA]</scope>
    <source>
        <strain evidence="7 8">AAFK</strain>
    </source>
</reference>
<organism evidence="7 8">
    <name type="scientific">Thermithiobacillus plumbiphilus</name>
    <dbReference type="NCBI Taxonomy" id="1729899"/>
    <lineage>
        <taxon>Bacteria</taxon>
        <taxon>Pseudomonadati</taxon>
        <taxon>Pseudomonadota</taxon>
        <taxon>Acidithiobacillia</taxon>
        <taxon>Acidithiobacillales</taxon>
        <taxon>Thermithiobacillaceae</taxon>
        <taxon>Thermithiobacillus</taxon>
    </lineage>
</organism>
<proteinExistence type="predicted"/>
<feature type="domain" description="Translocation and assembly module TamB C-terminal" evidence="6">
    <location>
        <begin position="859"/>
        <end position="1194"/>
    </location>
</feature>
<evidence type="ECO:0000256" key="1">
    <source>
        <dbReference type="ARBA" id="ARBA00004167"/>
    </source>
</evidence>
<dbReference type="RefSeq" id="WP_341371079.1">
    <property type="nucleotide sequence ID" value="NZ_JBBPCO010000009.1"/>
</dbReference>
<evidence type="ECO:0000256" key="5">
    <source>
        <dbReference type="SAM" id="Phobius"/>
    </source>
</evidence>
<evidence type="ECO:0000259" key="6">
    <source>
        <dbReference type="Pfam" id="PF04357"/>
    </source>
</evidence>
<evidence type="ECO:0000313" key="7">
    <source>
        <dbReference type="EMBL" id="MEK8090022.1"/>
    </source>
</evidence>
<keyword evidence="8" id="KW-1185">Reference proteome</keyword>
<name>A0ABU9D915_9PROT</name>
<dbReference type="EMBL" id="JBBPCO010000009">
    <property type="protein sequence ID" value="MEK8090022.1"/>
    <property type="molecule type" value="Genomic_DNA"/>
</dbReference>
<evidence type="ECO:0000313" key="8">
    <source>
        <dbReference type="Proteomes" id="UP001446205"/>
    </source>
</evidence>
<comment type="subcellular location">
    <subcellularLocation>
        <location evidence="1">Membrane</location>
        <topology evidence="1">Single-pass membrane protein</topology>
    </subcellularLocation>
</comment>
<evidence type="ECO:0000256" key="2">
    <source>
        <dbReference type="ARBA" id="ARBA00022692"/>
    </source>
</evidence>
<dbReference type="PANTHER" id="PTHR36985:SF1">
    <property type="entry name" value="TRANSLOCATION AND ASSEMBLY MODULE SUBUNIT TAMB"/>
    <property type="match status" value="1"/>
</dbReference>
<protein>
    <submittedName>
        <fullName evidence="7">Translocation/assembly module TamB domain-containing protein</fullName>
    </submittedName>
</protein>
<dbReference type="Pfam" id="PF04357">
    <property type="entry name" value="TamB"/>
    <property type="match status" value="1"/>
</dbReference>
<dbReference type="Proteomes" id="UP001446205">
    <property type="component" value="Unassembled WGS sequence"/>
</dbReference>
<dbReference type="PANTHER" id="PTHR36985">
    <property type="entry name" value="TRANSLOCATION AND ASSEMBLY MODULE SUBUNIT TAMB"/>
    <property type="match status" value="1"/>
</dbReference>
<feature type="transmembrane region" description="Helical" evidence="5">
    <location>
        <begin position="7"/>
        <end position="27"/>
    </location>
</feature>
<evidence type="ECO:0000256" key="3">
    <source>
        <dbReference type="ARBA" id="ARBA00022989"/>
    </source>
</evidence>